<gene>
    <name evidence="7" type="ORF">CRM22_000805</name>
</gene>
<evidence type="ECO:0000256" key="1">
    <source>
        <dbReference type="ARBA" id="ARBA00022723"/>
    </source>
</evidence>
<organism evidence="7 8">
    <name type="scientific">Opisthorchis felineus</name>
    <dbReference type="NCBI Taxonomy" id="147828"/>
    <lineage>
        <taxon>Eukaryota</taxon>
        <taxon>Metazoa</taxon>
        <taxon>Spiralia</taxon>
        <taxon>Lophotrochozoa</taxon>
        <taxon>Platyhelminthes</taxon>
        <taxon>Trematoda</taxon>
        <taxon>Digenea</taxon>
        <taxon>Opisthorchiida</taxon>
        <taxon>Opisthorchiata</taxon>
        <taxon>Opisthorchiidae</taxon>
        <taxon>Opisthorchis</taxon>
    </lineage>
</organism>
<protein>
    <recommendedName>
        <fullName evidence="6">Fe2OG dioxygenase domain-containing protein</fullName>
    </recommendedName>
</protein>
<comment type="caution">
    <text evidence="7">The sequence shown here is derived from an EMBL/GenBank/DDBJ whole genome shotgun (WGS) entry which is preliminary data.</text>
</comment>
<keyword evidence="2" id="KW-0223">Dioxygenase</keyword>
<dbReference type="GO" id="GO:0005737">
    <property type="term" value="C:cytoplasm"/>
    <property type="evidence" value="ECO:0007669"/>
    <property type="project" value="TreeGrafter"/>
</dbReference>
<evidence type="ECO:0000256" key="4">
    <source>
        <dbReference type="ARBA" id="ARBA00023004"/>
    </source>
</evidence>
<dbReference type="InterPro" id="IPR004574">
    <property type="entry name" value="Alkb"/>
</dbReference>
<dbReference type="GO" id="GO:0005634">
    <property type="term" value="C:nucleus"/>
    <property type="evidence" value="ECO:0007669"/>
    <property type="project" value="TreeGrafter"/>
</dbReference>
<comment type="cofactor">
    <cofactor evidence="5">
        <name>Fe(2+)</name>
        <dbReference type="ChEBI" id="CHEBI:29033"/>
    </cofactor>
    <text evidence="5">Binds 1 Fe(2+) ion per subunit.</text>
</comment>
<keyword evidence="3" id="KW-0560">Oxidoreductase</keyword>
<dbReference type="GO" id="GO:0035513">
    <property type="term" value="P:oxidative RNA demethylation"/>
    <property type="evidence" value="ECO:0007669"/>
    <property type="project" value="TreeGrafter"/>
</dbReference>
<dbReference type="InterPro" id="IPR005123">
    <property type="entry name" value="Oxoglu/Fe-dep_dioxygenase_dom"/>
</dbReference>
<dbReference type="InterPro" id="IPR037151">
    <property type="entry name" value="AlkB-like_sf"/>
</dbReference>
<sequence length="372" mass="41285">MSYDEESSGYLKNCFKFYKNLTYDSDHLLRIDESARSIAEACWDVKPSGAVSALPEGLFLLRNVLSDHTLADLLHQSLVDWTCHPSKVCNLDSIHMSNTNTPPDLWSCSSEQIALGKSWDRTPLGKLRWITFGYHYQWSDRRYEESKYGEFPPLLAKISTQIVRLLQTELSSTTVGIDVTQLVQACADFQPEAAIVNYYRGKTNMGFHTDNVEFDKNAPLVSISLGPSALYLWEVSKPVTASPSFLHPPINGGDQPDSSTVIPIVLGHGDVVIMLGKSRLAKHAVPVVLFDTAYRDPVLRGAAQLASQRLCPNFCASVDSSNDSSPTCRVETSYCSCAICKAFVDYVLTTRINMNVRQVVPAGYSFSDFAKE</sequence>
<accession>A0A4S2MDG0</accession>
<dbReference type="GO" id="GO:0008198">
    <property type="term" value="F:ferrous iron binding"/>
    <property type="evidence" value="ECO:0007669"/>
    <property type="project" value="TreeGrafter"/>
</dbReference>
<dbReference type="GO" id="GO:0035516">
    <property type="term" value="F:broad specificity oxidative DNA demethylase activity"/>
    <property type="evidence" value="ECO:0007669"/>
    <property type="project" value="TreeGrafter"/>
</dbReference>
<keyword evidence="4 5" id="KW-0408">Iron</keyword>
<proteinExistence type="predicted"/>
<feature type="binding site" evidence="5">
    <location>
        <position position="208"/>
    </location>
    <ligand>
        <name>Fe cation</name>
        <dbReference type="ChEBI" id="CHEBI:24875"/>
        <note>catalytic</note>
    </ligand>
</feature>
<dbReference type="PROSITE" id="PS51471">
    <property type="entry name" value="FE2OG_OXY"/>
    <property type="match status" value="1"/>
</dbReference>
<evidence type="ECO:0000256" key="3">
    <source>
        <dbReference type="ARBA" id="ARBA00023002"/>
    </source>
</evidence>
<feature type="binding site" evidence="5">
    <location>
        <position position="210"/>
    </location>
    <ligand>
        <name>Fe cation</name>
        <dbReference type="ChEBI" id="CHEBI:24875"/>
        <note>catalytic</note>
    </ligand>
</feature>
<keyword evidence="8" id="KW-1185">Reference proteome</keyword>
<keyword evidence="1 5" id="KW-0479">Metal-binding</keyword>
<feature type="domain" description="Fe2OG dioxygenase" evidence="6">
    <location>
        <begin position="190"/>
        <end position="312"/>
    </location>
</feature>
<reference evidence="7 8" key="1">
    <citation type="journal article" date="2019" name="BMC Genomics">
        <title>New insights from Opisthorchis felineus genome: update on genomics of the epidemiologically important liver flukes.</title>
        <authorList>
            <person name="Ershov N.I."/>
            <person name="Mordvinov V.A."/>
            <person name="Prokhortchouk E.B."/>
            <person name="Pakharukova M.Y."/>
            <person name="Gunbin K.V."/>
            <person name="Ustyantsev K."/>
            <person name="Genaev M.A."/>
            <person name="Blinov A.G."/>
            <person name="Mazur A."/>
            <person name="Boulygina E."/>
            <person name="Tsygankova S."/>
            <person name="Khrameeva E."/>
            <person name="Chekanov N."/>
            <person name="Fan G."/>
            <person name="Xiao A."/>
            <person name="Zhang H."/>
            <person name="Xu X."/>
            <person name="Yang H."/>
            <person name="Solovyev V."/>
            <person name="Lee S.M."/>
            <person name="Liu X."/>
            <person name="Afonnikov D.A."/>
            <person name="Skryabin K.G."/>
        </authorList>
    </citation>
    <scope>NUCLEOTIDE SEQUENCE [LARGE SCALE GENOMIC DNA]</scope>
    <source>
        <strain evidence="7">AK-0245</strain>
        <tissue evidence="7">Whole organism</tissue>
    </source>
</reference>
<evidence type="ECO:0000313" key="7">
    <source>
        <dbReference type="EMBL" id="TGZ74701.1"/>
    </source>
</evidence>
<evidence type="ECO:0000259" key="6">
    <source>
        <dbReference type="PROSITE" id="PS51471"/>
    </source>
</evidence>
<evidence type="ECO:0000256" key="5">
    <source>
        <dbReference type="PIRSR" id="PIRSR604574-2"/>
    </source>
</evidence>
<dbReference type="Proteomes" id="UP000308267">
    <property type="component" value="Unassembled WGS sequence"/>
</dbReference>
<dbReference type="GO" id="GO:0035515">
    <property type="term" value="F:oxidative RNA demethylase activity"/>
    <property type="evidence" value="ECO:0007669"/>
    <property type="project" value="TreeGrafter"/>
</dbReference>
<dbReference type="OrthoDB" id="6614653at2759"/>
<dbReference type="STRING" id="147828.A0A4S2MDG0"/>
<dbReference type="Gene3D" id="2.60.120.590">
    <property type="entry name" value="Alpha-ketoglutarate-dependent dioxygenase AlkB-like"/>
    <property type="match status" value="1"/>
</dbReference>
<dbReference type="PANTHER" id="PTHR16557">
    <property type="entry name" value="ALKYLATED DNA REPAIR PROTEIN ALKB-RELATED"/>
    <property type="match status" value="1"/>
</dbReference>
<dbReference type="Pfam" id="PF13532">
    <property type="entry name" value="2OG-FeII_Oxy_2"/>
    <property type="match status" value="1"/>
</dbReference>
<dbReference type="EMBL" id="SJOL01001577">
    <property type="protein sequence ID" value="TGZ74701.1"/>
    <property type="molecule type" value="Genomic_DNA"/>
</dbReference>
<evidence type="ECO:0000256" key="2">
    <source>
        <dbReference type="ARBA" id="ARBA00022964"/>
    </source>
</evidence>
<dbReference type="PANTHER" id="PTHR16557:SF2">
    <property type="entry name" value="NUCLEIC ACID DIOXYGENASE ALKBH1"/>
    <property type="match status" value="1"/>
</dbReference>
<feature type="binding site" evidence="5">
    <location>
        <position position="283"/>
    </location>
    <ligand>
        <name>Fe cation</name>
        <dbReference type="ChEBI" id="CHEBI:24875"/>
        <note>catalytic</note>
    </ligand>
</feature>
<dbReference type="AlphaFoldDB" id="A0A4S2MDG0"/>
<evidence type="ECO:0000313" key="8">
    <source>
        <dbReference type="Proteomes" id="UP000308267"/>
    </source>
</evidence>
<name>A0A4S2MDG0_OPIFE</name>
<dbReference type="SUPFAM" id="SSF51197">
    <property type="entry name" value="Clavaminate synthase-like"/>
    <property type="match status" value="1"/>
</dbReference>
<dbReference type="InterPro" id="IPR027450">
    <property type="entry name" value="AlkB-like"/>
</dbReference>